<dbReference type="PANTHER" id="PTHR30455">
    <property type="entry name" value="TRANSCRIPTIONAL REPRESSOR NRDR"/>
    <property type="match status" value="1"/>
</dbReference>
<evidence type="ECO:0000256" key="5">
    <source>
        <dbReference type="ARBA" id="ARBA00023125"/>
    </source>
</evidence>
<evidence type="ECO:0000313" key="10">
    <source>
        <dbReference type="Proteomes" id="UP000229647"/>
    </source>
</evidence>
<evidence type="ECO:0000259" key="8">
    <source>
        <dbReference type="PROSITE" id="PS51161"/>
    </source>
</evidence>
<feature type="domain" description="ATP-cone" evidence="8">
    <location>
        <begin position="49"/>
        <end position="139"/>
    </location>
</feature>
<keyword evidence="3 7" id="KW-0067">ATP-binding</keyword>
<evidence type="ECO:0000256" key="3">
    <source>
        <dbReference type="ARBA" id="ARBA00022840"/>
    </source>
</evidence>
<feature type="zinc finger region" evidence="7">
    <location>
        <begin position="3"/>
        <end position="34"/>
    </location>
</feature>
<keyword evidence="7" id="KW-0862">Zinc</keyword>
<accession>A0A2M7XXL5</accession>
<comment type="similarity">
    <text evidence="7">Belongs to the NrdR family.</text>
</comment>
<dbReference type="Pfam" id="PF03477">
    <property type="entry name" value="ATP-cone"/>
    <property type="match status" value="1"/>
</dbReference>
<organism evidence="9 10">
    <name type="scientific">Candidatus Roizmanbacteria bacterium CG_4_9_14_3_um_filter_33_18</name>
    <dbReference type="NCBI Taxonomy" id="1974841"/>
    <lineage>
        <taxon>Bacteria</taxon>
        <taxon>Candidatus Roizmaniibacteriota</taxon>
    </lineage>
</organism>
<dbReference type="PANTHER" id="PTHR30455:SF2">
    <property type="entry name" value="TRANSCRIPTIONAL REPRESSOR NRDR"/>
    <property type="match status" value="1"/>
</dbReference>
<evidence type="ECO:0000313" key="9">
    <source>
        <dbReference type="EMBL" id="PJA55463.1"/>
    </source>
</evidence>
<gene>
    <name evidence="7" type="primary">nrdR</name>
    <name evidence="9" type="ORF">CO165_03415</name>
</gene>
<dbReference type="HAMAP" id="MF_00440">
    <property type="entry name" value="NrdR"/>
    <property type="match status" value="1"/>
</dbReference>
<keyword evidence="5 7" id="KW-0238">DNA-binding</keyword>
<dbReference type="NCBIfam" id="TIGR00244">
    <property type="entry name" value="transcriptional regulator NrdR"/>
    <property type="match status" value="1"/>
</dbReference>
<protein>
    <recommendedName>
        <fullName evidence="7">Transcriptional repressor NrdR</fullName>
    </recommendedName>
</protein>
<dbReference type="GO" id="GO:0008270">
    <property type="term" value="F:zinc ion binding"/>
    <property type="evidence" value="ECO:0007669"/>
    <property type="project" value="UniProtKB-UniRule"/>
</dbReference>
<evidence type="ECO:0000256" key="4">
    <source>
        <dbReference type="ARBA" id="ARBA00023015"/>
    </source>
</evidence>
<dbReference type="AlphaFoldDB" id="A0A2M7XXL5"/>
<dbReference type="InterPro" id="IPR005144">
    <property type="entry name" value="ATP-cone_dom"/>
</dbReference>
<dbReference type="Proteomes" id="UP000229647">
    <property type="component" value="Unassembled WGS sequence"/>
</dbReference>
<evidence type="ECO:0000256" key="6">
    <source>
        <dbReference type="ARBA" id="ARBA00023163"/>
    </source>
</evidence>
<proteinExistence type="inferred from homology"/>
<dbReference type="GO" id="GO:0003677">
    <property type="term" value="F:DNA binding"/>
    <property type="evidence" value="ECO:0007669"/>
    <property type="project" value="UniProtKB-KW"/>
</dbReference>
<dbReference type="InterPro" id="IPR003796">
    <property type="entry name" value="RNR_NrdR-like"/>
</dbReference>
<evidence type="ECO:0000256" key="2">
    <source>
        <dbReference type="ARBA" id="ARBA00022741"/>
    </source>
</evidence>
<sequence length="154" mass="18265">MFCIFCQHRDTEVIETRASEDGTTVRRRRSCPKCNKRFTTYERLEELPIVVIKRDGTRERFDREKLRSGLFKSCEKTIVDAEKIDKIINEVEQELKEKDTTEIESKIIGNLTAKRLKKIDKVAYIRFASVFRRFVDLDDFEDELKKINPIKSVK</sequence>
<keyword evidence="7" id="KW-0863">Zinc-finger</keyword>
<dbReference type="EMBL" id="PFWL01000147">
    <property type="protein sequence ID" value="PJA55463.1"/>
    <property type="molecule type" value="Genomic_DNA"/>
</dbReference>
<dbReference type="GO" id="GO:0005524">
    <property type="term" value="F:ATP binding"/>
    <property type="evidence" value="ECO:0007669"/>
    <property type="project" value="UniProtKB-UniRule"/>
</dbReference>
<comment type="caution">
    <text evidence="9">The sequence shown here is derived from an EMBL/GenBank/DDBJ whole genome shotgun (WGS) entry which is preliminary data.</text>
</comment>
<dbReference type="GO" id="GO:0045892">
    <property type="term" value="P:negative regulation of DNA-templated transcription"/>
    <property type="evidence" value="ECO:0007669"/>
    <property type="project" value="UniProtKB-UniRule"/>
</dbReference>
<evidence type="ECO:0000256" key="7">
    <source>
        <dbReference type="HAMAP-Rule" id="MF_00440"/>
    </source>
</evidence>
<keyword evidence="1 7" id="KW-0678">Repressor</keyword>
<keyword evidence="4 7" id="KW-0805">Transcription regulation</keyword>
<keyword evidence="6 7" id="KW-0804">Transcription</keyword>
<dbReference type="Pfam" id="PF22811">
    <property type="entry name" value="Zn_ribbon_NrdR"/>
    <property type="match status" value="1"/>
</dbReference>
<dbReference type="PROSITE" id="PS51161">
    <property type="entry name" value="ATP_CONE"/>
    <property type="match status" value="1"/>
</dbReference>
<comment type="cofactor">
    <cofactor evidence="7">
        <name>Zn(2+)</name>
        <dbReference type="ChEBI" id="CHEBI:29105"/>
    </cofactor>
    <text evidence="7">Binds 1 zinc ion.</text>
</comment>
<evidence type="ECO:0000256" key="1">
    <source>
        <dbReference type="ARBA" id="ARBA00022491"/>
    </source>
</evidence>
<name>A0A2M7XXL5_9BACT</name>
<dbReference type="InterPro" id="IPR055173">
    <property type="entry name" value="NrdR-like_N"/>
</dbReference>
<comment type="function">
    <text evidence="7">Negatively regulates transcription of bacterial ribonucleotide reductase nrd genes and operons by binding to NrdR-boxes.</text>
</comment>
<keyword evidence="2 7" id="KW-0547">Nucleotide-binding</keyword>
<reference evidence="10" key="1">
    <citation type="submission" date="2017-09" db="EMBL/GenBank/DDBJ databases">
        <title>Depth-based differentiation of microbial function through sediment-hosted aquifers and enrichment of novel symbionts in the deep terrestrial subsurface.</title>
        <authorList>
            <person name="Probst A.J."/>
            <person name="Ladd B."/>
            <person name="Jarett J.K."/>
            <person name="Geller-Mcgrath D.E."/>
            <person name="Sieber C.M.K."/>
            <person name="Emerson J.B."/>
            <person name="Anantharaman K."/>
            <person name="Thomas B.C."/>
            <person name="Malmstrom R."/>
            <person name="Stieglmeier M."/>
            <person name="Klingl A."/>
            <person name="Woyke T."/>
            <person name="Ryan C.M."/>
            <person name="Banfield J.F."/>
        </authorList>
    </citation>
    <scope>NUCLEOTIDE SEQUENCE [LARGE SCALE GENOMIC DNA]</scope>
</reference>
<keyword evidence="7" id="KW-0479">Metal-binding</keyword>